<dbReference type="InterPro" id="IPR050921">
    <property type="entry name" value="T4SS_GSP_E_ATPase"/>
</dbReference>
<dbReference type="AlphaFoldDB" id="A0A0T6BHZ3"/>
<feature type="domain" description="Bacterial type II secretion system protein E" evidence="2">
    <location>
        <begin position="189"/>
        <end position="390"/>
    </location>
</feature>
<dbReference type="Proteomes" id="UP000036168">
    <property type="component" value="Unassembled WGS sequence"/>
</dbReference>
<dbReference type="Gene3D" id="3.40.50.300">
    <property type="entry name" value="P-loop containing nucleotide triphosphate hydrolases"/>
    <property type="match status" value="1"/>
</dbReference>
<reference evidence="4 6" key="3">
    <citation type="submission" date="2023-03" db="EMBL/GenBank/DDBJ databases">
        <title>Agriculturally important microbes genome sequencing.</title>
        <authorList>
            <person name="Dunlap C."/>
        </authorList>
    </citation>
    <scope>NUCLEOTIDE SEQUENCE [LARGE SCALE GENOMIC DNA]</scope>
    <source>
        <strain evidence="4 6">CBP-3203</strain>
    </source>
</reference>
<sequence>MNYSNFNKNDIEILEETMENEGQLYRKVKIGYGIDEVFERHFTQLLSRCIRLGVSDIHLQPFNFIRLRNKGSLLQFPRLTDGEDIDGNYMINVLKTFGLAKEYAITYIDDRYLDEKKSKELMKSFNTKEEWKEYRDTFGFMYKNDDGEIEVEDYIQEYDEQLKEKQSITKMLTTKVTIPVKDNSGIMHQVKKNYRLRINVGRSSGNFYATIRILSIDIPTFEELNLPKEYFESIASLKNGLIIVSGLMGMGKTTTVASALAKIAQDDSSAIGTIEQPIEYVMPQNTRSLIIQREVGVDVRSFSEAIDHYLRDDLNVISVGELKSDADTALATLQIAETGILTFTTIHGQSIPATVSRLLNIFDSSDVIKAQSMLLNSLACIINQKLIKVIGGKDEVVPLVEILYLNEDDRASLMDKALNDTNLFSVHKFLDFMKEIQNQNSGKKIIANKSSFWFTKLNCAQYLCEKKKIPIATFEPHLTKYEYEVLKEKVQESAIL</sequence>
<dbReference type="Gene3D" id="3.30.450.90">
    <property type="match status" value="1"/>
</dbReference>
<proteinExistence type="inferred from homology"/>
<dbReference type="PANTHER" id="PTHR30486">
    <property type="entry name" value="TWITCHING MOTILITY PROTEIN PILT"/>
    <property type="match status" value="1"/>
</dbReference>
<evidence type="ECO:0000313" key="4">
    <source>
        <dbReference type="EMBL" id="MEC0487117.1"/>
    </source>
</evidence>
<reference evidence="3" key="2">
    <citation type="submission" date="2015-10" db="EMBL/GenBank/DDBJ databases">
        <authorList>
            <person name="Gilbert D.G."/>
        </authorList>
    </citation>
    <scope>NUCLEOTIDE SEQUENCE</scope>
    <source>
        <strain evidence="3">GO-13</strain>
    </source>
</reference>
<reference evidence="3 5" key="1">
    <citation type="journal article" date="2015" name="Int. J. Syst. Evol. Microbiol.">
        <title>Bacillus glycinifermentans sp. nov., isolated from fermented soybean paste.</title>
        <authorList>
            <person name="Kim S.J."/>
            <person name="Dunlap C.A."/>
            <person name="Kwon S.W."/>
            <person name="Rooney A.P."/>
        </authorList>
    </citation>
    <scope>NUCLEOTIDE SEQUENCE [LARGE SCALE GENOMIC DNA]</scope>
    <source>
        <strain evidence="3 5">GO-13</strain>
    </source>
</reference>
<keyword evidence="6" id="KW-1185">Reference proteome</keyword>
<evidence type="ECO:0000313" key="5">
    <source>
        <dbReference type="Proteomes" id="UP000036168"/>
    </source>
</evidence>
<evidence type="ECO:0000256" key="1">
    <source>
        <dbReference type="ARBA" id="ARBA00006611"/>
    </source>
</evidence>
<dbReference type="InterPro" id="IPR001482">
    <property type="entry name" value="T2SS/T4SS_dom"/>
</dbReference>
<dbReference type="EMBL" id="JARRTL010000027">
    <property type="protein sequence ID" value="MEC0487117.1"/>
    <property type="molecule type" value="Genomic_DNA"/>
</dbReference>
<dbReference type="OrthoDB" id="9808272at2"/>
<dbReference type="InterPro" id="IPR027417">
    <property type="entry name" value="P-loop_NTPase"/>
</dbReference>
<evidence type="ECO:0000313" key="3">
    <source>
        <dbReference type="EMBL" id="KRT87066.1"/>
    </source>
</evidence>
<dbReference type="RefSeq" id="WP_053075393.1">
    <property type="nucleotide sequence ID" value="NZ_JARRTL010000027.1"/>
</dbReference>
<dbReference type="GO" id="GO:0016887">
    <property type="term" value="F:ATP hydrolysis activity"/>
    <property type="evidence" value="ECO:0007669"/>
    <property type="project" value="InterPro"/>
</dbReference>
<comment type="caution">
    <text evidence="3">The sequence shown here is derived from an EMBL/GenBank/DDBJ whole genome shotgun (WGS) entry which is preliminary data.</text>
</comment>
<name>A0A0T6BHZ3_9BACI</name>
<dbReference type="Proteomes" id="UP001341297">
    <property type="component" value="Unassembled WGS sequence"/>
</dbReference>
<accession>A0A0T6BHZ3</accession>
<comment type="similarity">
    <text evidence="1">Belongs to the GSP E family.</text>
</comment>
<dbReference type="EMBL" id="LECW02000082">
    <property type="protein sequence ID" value="KRT87066.1"/>
    <property type="molecule type" value="Genomic_DNA"/>
</dbReference>
<gene>
    <name evidence="3" type="ORF">AB447_208855</name>
    <name evidence="4" type="ORF">P8828_20395</name>
</gene>
<evidence type="ECO:0000313" key="6">
    <source>
        <dbReference type="Proteomes" id="UP001341297"/>
    </source>
</evidence>
<protein>
    <submittedName>
        <fullName evidence="4">ATPase, T2SS/T4P/T4SS family</fullName>
    </submittedName>
</protein>
<evidence type="ECO:0000259" key="2">
    <source>
        <dbReference type="Pfam" id="PF00437"/>
    </source>
</evidence>
<dbReference type="SUPFAM" id="SSF52540">
    <property type="entry name" value="P-loop containing nucleoside triphosphate hydrolases"/>
    <property type="match status" value="1"/>
</dbReference>
<organism evidence="3 5">
    <name type="scientific">Bacillus glycinifermentans</name>
    <dbReference type="NCBI Taxonomy" id="1664069"/>
    <lineage>
        <taxon>Bacteria</taxon>
        <taxon>Bacillati</taxon>
        <taxon>Bacillota</taxon>
        <taxon>Bacilli</taxon>
        <taxon>Bacillales</taxon>
        <taxon>Bacillaceae</taxon>
        <taxon>Bacillus</taxon>
    </lineage>
</organism>
<dbReference type="Pfam" id="PF00437">
    <property type="entry name" value="T2SSE"/>
    <property type="match status" value="1"/>
</dbReference>